<gene>
    <name evidence="1" type="ORF">A2938_01330</name>
</gene>
<dbReference type="InterPro" id="IPR011030">
    <property type="entry name" value="Lipovitellin_superhlx_dom"/>
</dbReference>
<dbReference type="AlphaFoldDB" id="A0A1G2NG04"/>
<evidence type="ECO:0008006" key="3">
    <source>
        <dbReference type="Google" id="ProtNLM"/>
    </source>
</evidence>
<organism evidence="1 2">
    <name type="scientific">Candidatus Taylorbacteria bacterium RIFCSPLOWO2_01_FULL_48_100</name>
    <dbReference type="NCBI Taxonomy" id="1802322"/>
    <lineage>
        <taxon>Bacteria</taxon>
        <taxon>Candidatus Tayloriibacteriota</taxon>
    </lineage>
</organism>
<comment type="caution">
    <text evidence="1">The sequence shown here is derived from an EMBL/GenBank/DDBJ whole genome shotgun (WGS) entry which is preliminary data.</text>
</comment>
<dbReference type="Proteomes" id="UP000177797">
    <property type="component" value="Unassembled WGS sequence"/>
</dbReference>
<accession>A0A1G2NG04</accession>
<proteinExistence type="predicted"/>
<evidence type="ECO:0000313" key="1">
    <source>
        <dbReference type="EMBL" id="OHA34993.1"/>
    </source>
</evidence>
<sequence>MNITLQLLARLTLFSKRQLDIDNLFNNLTAQQIVDLAKAAGDSDVSKAAVQALGNKLNDLTAQQIVDLAKAAGDSDVSKAAVQALGNKPDGTAQQIVDLAKAAGDWRVSQAAVQALGKFELKLLLKWSDE</sequence>
<reference evidence="1 2" key="1">
    <citation type="journal article" date="2016" name="Nat. Commun.">
        <title>Thousands of microbial genomes shed light on interconnected biogeochemical processes in an aquifer system.</title>
        <authorList>
            <person name="Anantharaman K."/>
            <person name="Brown C.T."/>
            <person name="Hug L.A."/>
            <person name="Sharon I."/>
            <person name="Castelle C.J."/>
            <person name="Probst A.J."/>
            <person name="Thomas B.C."/>
            <person name="Singh A."/>
            <person name="Wilkins M.J."/>
            <person name="Karaoz U."/>
            <person name="Brodie E.L."/>
            <person name="Williams K.H."/>
            <person name="Hubbard S.S."/>
            <person name="Banfield J.F."/>
        </authorList>
    </citation>
    <scope>NUCLEOTIDE SEQUENCE [LARGE SCALE GENOMIC DNA]</scope>
</reference>
<name>A0A1G2NG04_9BACT</name>
<dbReference type="EMBL" id="MHSA01000003">
    <property type="protein sequence ID" value="OHA34993.1"/>
    <property type="molecule type" value="Genomic_DNA"/>
</dbReference>
<dbReference type="SUPFAM" id="SSF48431">
    <property type="entry name" value="Lipovitellin-phosvitin complex, superhelical domain"/>
    <property type="match status" value="1"/>
</dbReference>
<dbReference type="Gene3D" id="1.25.10.10">
    <property type="entry name" value="Leucine-rich Repeat Variant"/>
    <property type="match status" value="1"/>
</dbReference>
<evidence type="ECO:0000313" key="2">
    <source>
        <dbReference type="Proteomes" id="UP000177797"/>
    </source>
</evidence>
<dbReference type="InterPro" id="IPR011989">
    <property type="entry name" value="ARM-like"/>
</dbReference>
<protein>
    <recommendedName>
        <fullName evidence="3">HEAT repeat domain-containing protein</fullName>
    </recommendedName>
</protein>